<evidence type="ECO:0000313" key="11">
    <source>
        <dbReference type="EMBL" id="PHH97820.1"/>
    </source>
</evidence>
<dbReference type="GO" id="GO:0005829">
    <property type="term" value="C:cytosol"/>
    <property type="evidence" value="ECO:0007669"/>
    <property type="project" value="TreeGrafter"/>
</dbReference>
<dbReference type="AlphaFoldDB" id="A0A0D6FUA3"/>
<dbReference type="Pfam" id="PF02609">
    <property type="entry name" value="Exonuc_VII_S"/>
    <property type="match status" value="1"/>
</dbReference>
<dbReference type="EMBL" id="CP022123">
    <property type="protein sequence ID" value="ASG27532.1"/>
    <property type="molecule type" value="Genomic_DNA"/>
</dbReference>
<protein>
    <recommendedName>
        <fullName evidence="6">Exodeoxyribonuclease 7 small subunit</fullName>
        <ecNumber evidence="6">3.1.11.6</ecNumber>
    </recommendedName>
    <alternativeName>
        <fullName evidence="6">Exodeoxyribonuclease VII small subunit</fullName>
        <shortName evidence="6">Exonuclease VII small subunit</shortName>
    </alternativeName>
</protein>
<dbReference type="Proteomes" id="UP000221504">
    <property type="component" value="Unassembled WGS sequence"/>
</dbReference>
<dbReference type="STRING" id="76857.RO02_05795"/>
<accession>A0A0D6FUA3</accession>
<proteinExistence type="inferred from homology"/>
<dbReference type="Proteomes" id="UP000067061">
    <property type="component" value="Chromosome"/>
</dbReference>
<evidence type="ECO:0000256" key="5">
    <source>
        <dbReference type="ARBA" id="ARBA00022839"/>
    </source>
</evidence>
<dbReference type="InterPro" id="IPR037004">
    <property type="entry name" value="Exonuc_VII_ssu_sf"/>
</dbReference>
<reference evidence="8 16" key="4">
    <citation type="submission" date="2017-06" db="EMBL/GenBank/DDBJ databases">
        <title>Draft genome sequence of Fusobacterium nucleatum subsp. polymorphum KCOM 1260 (=ChDC F218).</title>
        <authorList>
            <person name="Kook J.-K."/>
            <person name="Park S.-N."/>
            <person name="Lim Y.K."/>
            <person name="Roh H."/>
        </authorList>
    </citation>
    <scope>NUCLEOTIDE SEQUENCE [LARGE SCALE GENOMIC DNA]</scope>
    <source>
        <strain evidence="8">KCOM 1260</strain>
        <strain evidence="16">KCOM 1260 (ChDC F218)</strain>
    </source>
</reference>
<dbReference type="PANTHER" id="PTHR34137">
    <property type="entry name" value="EXODEOXYRIBONUCLEASE 7 SMALL SUBUNIT"/>
    <property type="match status" value="1"/>
</dbReference>
<keyword evidence="3 6" id="KW-0540">Nuclease</keyword>
<dbReference type="NCBIfam" id="TIGR01280">
    <property type="entry name" value="xseB"/>
    <property type="match status" value="1"/>
</dbReference>
<dbReference type="EMBL" id="NIRO01000001">
    <property type="protein sequence ID" value="PHI17714.1"/>
    <property type="molecule type" value="Genomic_DNA"/>
</dbReference>
<evidence type="ECO:0000313" key="18">
    <source>
        <dbReference type="Proteomes" id="UP000221504"/>
    </source>
</evidence>
<dbReference type="EMBL" id="CP021934">
    <property type="protein sequence ID" value="ASC02312.1"/>
    <property type="molecule type" value="Genomic_DNA"/>
</dbReference>
<evidence type="ECO:0000313" key="20">
    <source>
        <dbReference type="Proteomes" id="UP000223525"/>
    </source>
</evidence>
<dbReference type="GO" id="GO:0006308">
    <property type="term" value="P:DNA catabolic process"/>
    <property type="evidence" value="ECO:0007669"/>
    <property type="project" value="UniProtKB-UniRule"/>
</dbReference>
<dbReference type="Proteomes" id="UP000225199">
    <property type="component" value="Unassembled WGS sequence"/>
</dbReference>
<reference evidence="14 21" key="6">
    <citation type="submission" date="2017-06" db="EMBL/GenBank/DDBJ databases">
        <title>Draft genome sequence of Fusobacterium nucleatum subsp. polymorphum KCOM 1274 (=ChDC F309).</title>
        <authorList>
            <person name="Kook J.-K."/>
            <person name="Park S.-N."/>
            <person name="Lim Y.K."/>
            <person name="Roh H."/>
        </authorList>
    </citation>
    <scope>NUCLEOTIDE SEQUENCE [LARGE SCALE GENOMIC DNA]</scope>
    <source>
        <strain evidence="14">KCOM 1274</strain>
        <strain evidence="21">KCOM 1274 (ChDC F309)</strain>
    </source>
</reference>
<dbReference type="EMBL" id="NJGI01000001">
    <property type="protein sequence ID" value="PGH22592.1"/>
    <property type="molecule type" value="Genomic_DNA"/>
</dbReference>
<dbReference type="GO" id="GO:0008855">
    <property type="term" value="F:exodeoxyribonuclease VII activity"/>
    <property type="evidence" value="ECO:0007669"/>
    <property type="project" value="UniProtKB-UniRule"/>
</dbReference>
<reference evidence="7 15" key="1">
    <citation type="submission" date="2015-11" db="EMBL/GenBank/DDBJ databases">
        <authorList>
            <person name="Kook J.-K."/>
            <person name="Park S.-N."/>
            <person name="Lim Y.K."/>
            <person name="Jo E."/>
        </authorList>
    </citation>
    <scope>NUCLEOTIDE SEQUENCE [LARGE SCALE GENOMIC DNA]</scope>
    <source>
        <strain evidence="7 15">ChDC F306</strain>
    </source>
</reference>
<keyword evidence="4 6" id="KW-0378">Hydrolase</keyword>
<reference evidence="9 17" key="8">
    <citation type="submission" date="2017-06" db="EMBL/GenBank/DDBJ databases">
        <title>Genome sequencing of Fusobacterium nucleatum subsp. polymorphum KCOM 1275 (=ChDC F310).</title>
        <authorList>
            <person name="Kook J.-K."/>
            <person name="Park S.-N."/>
            <person name="Lim Y.K."/>
            <person name="Roh H."/>
        </authorList>
    </citation>
    <scope>NUCLEOTIDE SEQUENCE [LARGE SCALE GENOMIC DNA]</scope>
    <source>
        <strain evidence="9 17">KCOM 1275</strain>
    </source>
</reference>
<dbReference type="SUPFAM" id="SSF116842">
    <property type="entry name" value="XseB-like"/>
    <property type="match status" value="1"/>
</dbReference>
<dbReference type="KEGG" id="fpol:ERS445057_00861"/>
<evidence type="ECO:0000313" key="12">
    <source>
        <dbReference type="EMBL" id="PHH98600.1"/>
    </source>
</evidence>
<dbReference type="GO" id="GO:0009318">
    <property type="term" value="C:exodeoxyribonuclease VII complex"/>
    <property type="evidence" value="ECO:0007669"/>
    <property type="project" value="UniProtKB-UniRule"/>
</dbReference>
<dbReference type="InterPro" id="IPR003761">
    <property type="entry name" value="Exonuc_VII_S"/>
</dbReference>
<evidence type="ECO:0000313" key="19">
    <source>
        <dbReference type="Proteomes" id="UP000222862"/>
    </source>
</evidence>
<comment type="subunit">
    <text evidence="6">Heterooligomer composed of large and small subunits.</text>
</comment>
<evidence type="ECO:0000256" key="2">
    <source>
        <dbReference type="ARBA" id="ARBA00022490"/>
    </source>
</evidence>
<reference evidence="12 20" key="3">
    <citation type="submission" date="2017-06" db="EMBL/GenBank/DDBJ databases">
        <title>Draft genome sequence of Fusobacterium nucleatum subsp. polymorphum KCOM 1248 (=ChDC F113).</title>
        <authorList>
            <person name="Kook J.-K."/>
            <person name="Park S.-N."/>
            <person name="Lim Y.K."/>
            <person name="Roh H."/>
        </authorList>
    </citation>
    <scope>NUCLEOTIDE SEQUENCE [LARGE SCALE GENOMIC DNA]</scope>
    <source>
        <strain evidence="12">KCOM 1248</strain>
        <strain evidence="20">KCOM 1248 (ChDC F113)</strain>
    </source>
</reference>
<evidence type="ECO:0000313" key="15">
    <source>
        <dbReference type="Proteomes" id="UP000067061"/>
    </source>
</evidence>
<keyword evidence="16" id="KW-1185">Reference proteome</keyword>
<gene>
    <name evidence="6 12" type="primary">xseB</name>
    <name evidence="12" type="ORF">CA836_01840</name>
    <name evidence="11" type="ORF">CA840_11285</name>
    <name evidence="8" type="ORF">CBG50_02720</name>
    <name evidence="13" type="ORF">CBG52_01355</name>
    <name evidence="14" type="ORF">CBG56_01740</name>
    <name evidence="9" type="ORF">CBG61_00305</name>
    <name evidence="10" type="ORF">RN96_05575</name>
    <name evidence="7" type="ORF">RO02_05795</name>
</gene>
<dbReference type="EMBL" id="NIRM01000001">
    <property type="protein sequence ID" value="PHI09888.1"/>
    <property type="molecule type" value="Genomic_DNA"/>
</dbReference>
<dbReference type="EMBL" id="NIRJ01000001">
    <property type="protein sequence ID" value="PHH97820.1"/>
    <property type="molecule type" value="Genomic_DNA"/>
</dbReference>
<evidence type="ECO:0000313" key="17">
    <source>
        <dbReference type="Proteomes" id="UP000197638"/>
    </source>
</evidence>
<dbReference type="Proteomes" id="UP000223525">
    <property type="component" value="Unassembled WGS sequence"/>
</dbReference>
<comment type="similarity">
    <text evidence="1 6">Belongs to the XseB family.</text>
</comment>
<evidence type="ECO:0000313" key="8">
    <source>
        <dbReference type="EMBL" id="ASC02312.1"/>
    </source>
</evidence>
<evidence type="ECO:0000313" key="7">
    <source>
        <dbReference type="EMBL" id="ALM94147.1"/>
    </source>
</evidence>
<evidence type="ECO:0000256" key="3">
    <source>
        <dbReference type="ARBA" id="ARBA00022722"/>
    </source>
</evidence>
<reference evidence="13 18" key="5">
    <citation type="submission" date="2017-06" db="EMBL/GenBank/DDBJ databases">
        <title>Draft genome sequence of Fusobacterium nucleatum subsp. polymorphum KCOM 1267 (=ChDC F290).</title>
        <authorList>
            <person name="Kook J.-K."/>
            <person name="Park S.-N."/>
            <person name="Lim Y.K."/>
            <person name="Roh H."/>
        </authorList>
    </citation>
    <scope>NUCLEOTIDE SEQUENCE [LARGE SCALE GENOMIC DNA]</scope>
    <source>
        <strain evidence="13">KCOM 1267</strain>
        <strain evidence="18">KCOM 1267(ChDC F290)</strain>
    </source>
</reference>
<dbReference type="PIRSF" id="PIRSF006488">
    <property type="entry name" value="Exonuc_VII_S"/>
    <property type="match status" value="1"/>
</dbReference>
<dbReference type="Proteomes" id="UP000224507">
    <property type="component" value="Unassembled WGS sequence"/>
</dbReference>
<dbReference type="EMBL" id="NIRK01000001">
    <property type="protein sequence ID" value="PHH98600.1"/>
    <property type="molecule type" value="Genomic_DNA"/>
</dbReference>
<evidence type="ECO:0000313" key="21">
    <source>
        <dbReference type="Proteomes" id="UP000224507"/>
    </source>
</evidence>
<name>A0A0D6FUA3_FUSNP</name>
<evidence type="ECO:0000313" key="13">
    <source>
        <dbReference type="EMBL" id="PHI09888.1"/>
    </source>
</evidence>
<sequence>MGKNTFEENLENLDKIIESLESGELSLDDAIKEYESAMKLIKSSSKILNEAEGKLLKVIEKNGEIDIEEI</sequence>
<dbReference type="Proteomes" id="UP000196759">
    <property type="component" value="Chromosome"/>
</dbReference>
<dbReference type="EC" id="3.1.11.6" evidence="6"/>
<evidence type="ECO:0000256" key="1">
    <source>
        <dbReference type="ARBA" id="ARBA00009998"/>
    </source>
</evidence>
<evidence type="ECO:0000313" key="9">
    <source>
        <dbReference type="EMBL" id="ASG27532.1"/>
    </source>
</evidence>
<evidence type="ECO:0000313" key="14">
    <source>
        <dbReference type="EMBL" id="PHI17714.1"/>
    </source>
</evidence>
<dbReference type="Proteomes" id="UP000222862">
    <property type="component" value="Unassembled WGS sequence"/>
</dbReference>
<dbReference type="Proteomes" id="UP000197638">
    <property type="component" value="Chromosome"/>
</dbReference>
<dbReference type="Gene3D" id="1.10.287.1040">
    <property type="entry name" value="Exonuclease VII, small subunit"/>
    <property type="match status" value="1"/>
</dbReference>
<evidence type="ECO:0000313" key="22">
    <source>
        <dbReference type="Proteomes" id="UP000225199"/>
    </source>
</evidence>
<dbReference type="GeneID" id="60660260"/>
<keyword evidence="2 6" id="KW-0963">Cytoplasm</keyword>
<comment type="subcellular location">
    <subcellularLocation>
        <location evidence="6">Cytoplasm</location>
    </subcellularLocation>
</comment>
<evidence type="ECO:0000313" key="16">
    <source>
        <dbReference type="Proteomes" id="UP000196759"/>
    </source>
</evidence>
<evidence type="ECO:0000256" key="6">
    <source>
        <dbReference type="HAMAP-Rule" id="MF_00337"/>
    </source>
</evidence>
<evidence type="ECO:0000313" key="10">
    <source>
        <dbReference type="EMBL" id="PGH22592.1"/>
    </source>
</evidence>
<dbReference type="EMBL" id="CP013121">
    <property type="protein sequence ID" value="ALM94147.1"/>
    <property type="molecule type" value="Genomic_DNA"/>
</dbReference>
<comment type="function">
    <text evidence="6">Bidirectionally degrades single-stranded DNA into large acid-insoluble oligonucleotides, which are then degraded further into small acid-soluble oligonucleotides.</text>
</comment>
<reference evidence="10 19" key="7">
    <citation type="submission" date="2017-06" db="EMBL/GenBank/DDBJ databases">
        <title>Genome sequencing of Fusobacterium nucleatum subsp. polymorphum KCOM 1232 (=ChDC F37).</title>
        <authorList>
            <person name="Kook J.-K."/>
            <person name="Park S.-N."/>
            <person name="Lim Y.K."/>
            <person name="Roh H."/>
        </authorList>
    </citation>
    <scope>NUCLEOTIDE SEQUENCE [LARGE SCALE GENOMIC DNA]</scope>
    <source>
        <strain evidence="10">KCOM 1232</strain>
        <strain evidence="19">KCOM 1232 ( ChDC F37)</strain>
    </source>
</reference>
<comment type="catalytic activity">
    <reaction evidence="6">
        <text>Exonucleolytic cleavage in either 5'- to 3'- or 3'- to 5'-direction to yield nucleoside 5'-phosphates.</text>
        <dbReference type="EC" id="3.1.11.6"/>
    </reaction>
</comment>
<keyword evidence="5 6" id="KW-0269">Exonuclease</keyword>
<reference evidence="11 22" key="2">
    <citation type="submission" date="2017-06" db="EMBL/GenBank/DDBJ databases">
        <title>Draft genome sequence of Fusobacterium nucleatum subsp. polymorphum KCOM 1002 (=ChDC F175).</title>
        <authorList>
            <person name="Kook J.-K."/>
            <person name="Park S.-N."/>
            <person name="Lim Y.K."/>
            <person name="Roh H."/>
        </authorList>
    </citation>
    <scope>NUCLEOTIDE SEQUENCE [LARGE SCALE GENOMIC DNA]</scope>
    <source>
        <strain evidence="11">KCOM 1002</strain>
        <strain evidence="22">KCOM 1002 (ChDC F175)</strain>
    </source>
</reference>
<evidence type="ECO:0000256" key="4">
    <source>
        <dbReference type="ARBA" id="ARBA00022801"/>
    </source>
</evidence>
<dbReference type="HAMAP" id="MF_00337">
    <property type="entry name" value="Exonuc_7_S"/>
    <property type="match status" value="1"/>
</dbReference>
<dbReference type="PANTHER" id="PTHR34137:SF1">
    <property type="entry name" value="EXODEOXYRIBONUCLEASE 7 SMALL SUBUNIT"/>
    <property type="match status" value="1"/>
</dbReference>
<dbReference type="RefSeq" id="WP_005896116.1">
    <property type="nucleotide sequence ID" value="NZ_CP013121.1"/>
</dbReference>
<organism evidence="12 20">
    <name type="scientific">Fusobacterium nucleatum subsp. polymorphum</name>
    <name type="common">Fusobacterium polymorphum</name>
    <dbReference type="NCBI Taxonomy" id="76857"/>
    <lineage>
        <taxon>Bacteria</taxon>
        <taxon>Fusobacteriati</taxon>
        <taxon>Fusobacteriota</taxon>
        <taxon>Fusobacteriia</taxon>
        <taxon>Fusobacteriales</taxon>
        <taxon>Fusobacteriaceae</taxon>
        <taxon>Fusobacterium</taxon>
    </lineage>
</organism>